<gene>
    <name evidence="2" type="ORF">MUDAN_MDHGFNIF_01787</name>
</gene>
<evidence type="ECO:0008006" key="4">
    <source>
        <dbReference type="Google" id="ProtNLM"/>
    </source>
</evidence>
<proteinExistence type="predicted"/>
<dbReference type="EMBL" id="UYIG01000185">
    <property type="protein sequence ID" value="VDG30236.1"/>
    <property type="molecule type" value="Genomic_DNA"/>
</dbReference>
<reference evidence="2 3" key="1">
    <citation type="submission" date="2018-11" db="EMBL/GenBank/DDBJ databases">
        <authorList>
            <person name="Wuyts S."/>
        </authorList>
    </citation>
    <scope>NUCLEOTIDE SEQUENCE [LARGE SCALE GENOMIC DNA]</scope>
    <source>
        <strain evidence="2">Lactobacillus mudanjiangensis AMBF249</strain>
    </source>
</reference>
<feature type="transmembrane region" description="Helical" evidence="1">
    <location>
        <begin position="101"/>
        <end position="119"/>
    </location>
</feature>
<feature type="transmembrane region" description="Helical" evidence="1">
    <location>
        <begin position="49"/>
        <end position="70"/>
    </location>
</feature>
<dbReference type="RefSeq" id="WP_225426057.1">
    <property type="nucleotide sequence ID" value="NZ_UYIG01000185.1"/>
</dbReference>
<keyword evidence="1" id="KW-1133">Transmembrane helix</keyword>
<name>A0A660E278_9LACO</name>
<dbReference type="InterPro" id="IPR025671">
    <property type="entry name" value="HXXEE"/>
</dbReference>
<evidence type="ECO:0000313" key="3">
    <source>
        <dbReference type="Proteomes" id="UP000289996"/>
    </source>
</evidence>
<evidence type="ECO:0000256" key="1">
    <source>
        <dbReference type="SAM" id="Phobius"/>
    </source>
</evidence>
<organism evidence="2 3">
    <name type="scientific">Lactiplantibacillus mudanjiangensis</name>
    <dbReference type="NCBI Taxonomy" id="1296538"/>
    <lineage>
        <taxon>Bacteria</taxon>
        <taxon>Bacillati</taxon>
        <taxon>Bacillota</taxon>
        <taxon>Bacilli</taxon>
        <taxon>Lactobacillales</taxon>
        <taxon>Lactobacillaceae</taxon>
        <taxon>Lactiplantibacillus</taxon>
    </lineage>
</organism>
<feature type="transmembrane region" description="Helical" evidence="1">
    <location>
        <begin position="131"/>
        <end position="153"/>
    </location>
</feature>
<protein>
    <recommendedName>
        <fullName evidence="4">HXXEE domain-containing protein</fullName>
    </recommendedName>
</protein>
<dbReference type="AlphaFoldDB" id="A0A660E278"/>
<sequence length="162" mass="18508">MAFQSFWLLPLLFMWHDFEELVVVPTWLAHHDPHIGRRTLFGGVARADILAVGIWEEFCLLLLIVAGAYWWHLPVLVMAASFPYLGHLVLHLVFVVIKHSYVPGVVTAVIELPLMSWYVMKLSESLSLNWVAWLAMIVSGFGFFGGNLVLIHWGMPRLKLIM</sequence>
<keyword evidence="1" id="KW-0472">Membrane</keyword>
<dbReference type="Pfam" id="PF13787">
    <property type="entry name" value="HXXEE"/>
    <property type="match status" value="1"/>
</dbReference>
<keyword evidence="1" id="KW-0812">Transmembrane</keyword>
<evidence type="ECO:0000313" key="2">
    <source>
        <dbReference type="EMBL" id="VDG30236.1"/>
    </source>
</evidence>
<keyword evidence="3" id="KW-1185">Reference proteome</keyword>
<dbReference type="Proteomes" id="UP000289996">
    <property type="component" value="Unassembled WGS sequence"/>
</dbReference>
<feature type="transmembrane region" description="Helical" evidence="1">
    <location>
        <begin position="76"/>
        <end position="94"/>
    </location>
</feature>
<accession>A0A660E278</accession>